<sequence>MSSETVTPSSSAELPRLRMLLFCLMFTTTIHYTQNYTRAADYPPVPFIYESPKAYRIGIVISYPFHTFCGFYGYRLYMSGKYRKSLLYLGSYATLGIRTPAHFFGGVPQIPWFWFLTIFTDLFAGVALGVFCYETYASQVLSSAAMGV</sequence>
<gene>
    <name evidence="2" type="ORF">PENVUL_c026G04586</name>
</gene>
<dbReference type="OrthoDB" id="4466661at2759"/>
<keyword evidence="1" id="KW-0472">Membrane</keyword>
<feature type="transmembrane region" description="Helical" evidence="1">
    <location>
        <begin position="55"/>
        <end position="74"/>
    </location>
</feature>
<dbReference type="Proteomes" id="UP000191518">
    <property type="component" value="Unassembled WGS sequence"/>
</dbReference>
<proteinExistence type="predicted"/>
<keyword evidence="1" id="KW-1133">Transmembrane helix</keyword>
<organism evidence="2 3">
    <name type="scientific">Penicillium vulpinum</name>
    <dbReference type="NCBI Taxonomy" id="29845"/>
    <lineage>
        <taxon>Eukaryota</taxon>
        <taxon>Fungi</taxon>
        <taxon>Dikarya</taxon>
        <taxon>Ascomycota</taxon>
        <taxon>Pezizomycotina</taxon>
        <taxon>Eurotiomycetes</taxon>
        <taxon>Eurotiomycetidae</taxon>
        <taxon>Eurotiales</taxon>
        <taxon>Aspergillaceae</taxon>
        <taxon>Penicillium</taxon>
    </lineage>
</organism>
<name>A0A1V6RTS2_9EURO</name>
<reference evidence="3" key="1">
    <citation type="journal article" date="2017" name="Nat. Microbiol.">
        <title>Global analysis of biosynthetic gene clusters reveals vast potential of secondary metabolite production in Penicillium species.</title>
        <authorList>
            <person name="Nielsen J.C."/>
            <person name="Grijseels S."/>
            <person name="Prigent S."/>
            <person name="Ji B."/>
            <person name="Dainat J."/>
            <person name="Nielsen K.F."/>
            <person name="Frisvad J.C."/>
            <person name="Workman M."/>
            <person name="Nielsen J."/>
        </authorList>
    </citation>
    <scope>NUCLEOTIDE SEQUENCE [LARGE SCALE GENOMIC DNA]</scope>
    <source>
        <strain evidence="3">IBT 29486</strain>
    </source>
</reference>
<keyword evidence="3" id="KW-1185">Reference proteome</keyword>
<feature type="transmembrane region" description="Helical" evidence="1">
    <location>
        <begin position="111"/>
        <end position="133"/>
    </location>
</feature>
<evidence type="ECO:0000256" key="1">
    <source>
        <dbReference type="SAM" id="Phobius"/>
    </source>
</evidence>
<evidence type="ECO:0000313" key="2">
    <source>
        <dbReference type="EMBL" id="OQE05172.1"/>
    </source>
</evidence>
<evidence type="ECO:0000313" key="3">
    <source>
        <dbReference type="Proteomes" id="UP000191518"/>
    </source>
</evidence>
<dbReference type="EMBL" id="MDYP01000026">
    <property type="protein sequence ID" value="OQE05172.1"/>
    <property type="molecule type" value="Genomic_DNA"/>
</dbReference>
<protein>
    <submittedName>
        <fullName evidence="2">Uncharacterized protein</fullName>
    </submittedName>
</protein>
<keyword evidence="1" id="KW-0812">Transmembrane</keyword>
<feature type="transmembrane region" description="Helical" evidence="1">
    <location>
        <begin position="86"/>
        <end position="105"/>
    </location>
</feature>
<dbReference type="AlphaFoldDB" id="A0A1V6RTS2"/>
<accession>A0A1V6RTS2</accession>
<comment type="caution">
    <text evidence="2">The sequence shown here is derived from an EMBL/GenBank/DDBJ whole genome shotgun (WGS) entry which is preliminary data.</text>
</comment>